<protein>
    <submittedName>
        <fullName evidence="2">Uncharacterized protein</fullName>
    </submittedName>
</protein>
<gene>
    <name evidence="2" type="ORF">METZ01_LOCUS265666</name>
</gene>
<dbReference type="EMBL" id="UINC01075027">
    <property type="protein sequence ID" value="SVC12812.1"/>
    <property type="molecule type" value="Genomic_DNA"/>
</dbReference>
<proteinExistence type="predicted"/>
<dbReference type="AlphaFoldDB" id="A0A382JN92"/>
<name>A0A382JN92_9ZZZZ</name>
<evidence type="ECO:0000313" key="2">
    <source>
        <dbReference type="EMBL" id="SVC12812.1"/>
    </source>
</evidence>
<feature type="non-terminal residue" evidence="2">
    <location>
        <position position="25"/>
    </location>
</feature>
<accession>A0A382JN92</accession>
<organism evidence="2">
    <name type="scientific">marine metagenome</name>
    <dbReference type="NCBI Taxonomy" id="408172"/>
    <lineage>
        <taxon>unclassified sequences</taxon>
        <taxon>metagenomes</taxon>
        <taxon>ecological metagenomes</taxon>
    </lineage>
</organism>
<evidence type="ECO:0000256" key="1">
    <source>
        <dbReference type="SAM" id="MobiDB-lite"/>
    </source>
</evidence>
<sequence length="25" mass="2798">VACESGDRLCDPPANQHDQQKKKTE</sequence>
<reference evidence="2" key="1">
    <citation type="submission" date="2018-05" db="EMBL/GenBank/DDBJ databases">
        <authorList>
            <person name="Lanie J.A."/>
            <person name="Ng W.-L."/>
            <person name="Kazmierczak K.M."/>
            <person name="Andrzejewski T.M."/>
            <person name="Davidsen T.M."/>
            <person name="Wayne K.J."/>
            <person name="Tettelin H."/>
            <person name="Glass J.I."/>
            <person name="Rusch D."/>
            <person name="Podicherti R."/>
            <person name="Tsui H.-C.T."/>
            <person name="Winkler M.E."/>
        </authorList>
    </citation>
    <scope>NUCLEOTIDE SEQUENCE</scope>
</reference>
<feature type="non-terminal residue" evidence="2">
    <location>
        <position position="1"/>
    </location>
</feature>
<feature type="compositionally biased region" description="Basic and acidic residues" evidence="1">
    <location>
        <begin position="1"/>
        <end position="10"/>
    </location>
</feature>
<feature type="region of interest" description="Disordered" evidence="1">
    <location>
        <begin position="1"/>
        <end position="25"/>
    </location>
</feature>